<name>A0A1E3QNI6_9ASCO</name>
<keyword evidence="2" id="KW-0472">Membrane</keyword>
<feature type="compositionally biased region" description="Polar residues" evidence="1">
    <location>
        <begin position="230"/>
        <end position="246"/>
    </location>
</feature>
<keyword evidence="2" id="KW-0812">Transmembrane</keyword>
<feature type="region of interest" description="Disordered" evidence="1">
    <location>
        <begin position="183"/>
        <end position="209"/>
    </location>
</feature>
<dbReference type="RefSeq" id="XP_018984573.1">
    <property type="nucleotide sequence ID" value="XM_019130535.1"/>
</dbReference>
<sequence length="344" mass="38235">MAKQFRAKRTYTLGIPPEIIVPVILLFTQVLSSLIVIQVIILFHIRNVIVRIIKWVQAGSLHVLRLPLVILLVLIWFAYMISSGIEGIMRKSETQSVDQPLEFGIVMNLFWSQHPISHSRGLVQLRVPRNFVVIDSLIDVSEMKSEVEPPLVDGVKNVPPAAISPVETAASKWKIKGKFGKNRNLRHSDSLQPPEIQQHGETPADQSSHRRFSFIKHWHESLRRSHRHTSAGNPSVPAANSSTAKTFDSDPQIGQVDVDGERDSFMNSLRLSGTSLDGKEVTPENSARSKHELRLVKQRKHSMVNGNSAKAFVKVAGGNSSESMVEVLSAVRGAAKFQNFGNQG</sequence>
<feature type="transmembrane region" description="Helical" evidence="2">
    <location>
        <begin position="20"/>
        <end position="43"/>
    </location>
</feature>
<organism evidence="3 4">
    <name type="scientific">Babjeviella inositovora NRRL Y-12698</name>
    <dbReference type="NCBI Taxonomy" id="984486"/>
    <lineage>
        <taxon>Eukaryota</taxon>
        <taxon>Fungi</taxon>
        <taxon>Dikarya</taxon>
        <taxon>Ascomycota</taxon>
        <taxon>Saccharomycotina</taxon>
        <taxon>Pichiomycetes</taxon>
        <taxon>Serinales incertae sedis</taxon>
        <taxon>Babjeviella</taxon>
    </lineage>
</organism>
<accession>A0A1E3QNI6</accession>
<gene>
    <name evidence="3" type="ORF">BABINDRAFT_167768</name>
</gene>
<evidence type="ECO:0000313" key="4">
    <source>
        <dbReference type="Proteomes" id="UP000094336"/>
    </source>
</evidence>
<evidence type="ECO:0000256" key="1">
    <source>
        <dbReference type="SAM" id="MobiDB-lite"/>
    </source>
</evidence>
<proteinExistence type="predicted"/>
<feature type="region of interest" description="Disordered" evidence="1">
    <location>
        <begin position="223"/>
        <end position="251"/>
    </location>
</feature>
<dbReference type="AlphaFoldDB" id="A0A1E3QNI6"/>
<reference evidence="4" key="1">
    <citation type="submission" date="2016-05" db="EMBL/GenBank/DDBJ databases">
        <title>Comparative genomics of biotechnologically important yeasts.</title>
        <authorList>
            <consortium name="DOE Joint Genome Institute"/>
            <person name="Riley R."/>
            <person name="Haridas S."/>
            <person name="Wolfe K.H."/>
            <person name="Lopes M.R."/>
            <person name="Hittinger C.T."/>
            <person name="Goker M."/>
            <person name="Salamov A."/>
            <person name="Wisecaver J."/>
            <person name="Long T.M."/>
            <person name="Aerts A.L."/>
            <person name="Barry K."/>
            <person name="Choi C."/>
            <person name="Clum A."/>
            <person name="Coughlan A.Y."/>
            <person name="Deshpande S."/>
            <person name="Douglass A.P."/>
            <person name="Hanson S.J."/>
            <person name="Klenk H.-P."/>
            <person name="Labutti K."/>
            <person name="Lapidus A."/>
            <person name="Lindquist E."/>
            <person name="Lipzen A."/>
            <person name="Meier-Kolthoff J.P."/>
            <person name="Ohm R.A."/>
            <person name="Otillar R.P."/>
            <person name="Pangilinan J."/>
            <person name="Peng Y."/>
            <person name="Rokas A."/>
            <person name="Rosa C.A."/>
            <person name="Scheuner C."/>
            <person name="Sibirny A.A."/>
            <person name="Slot J.C."/>
            <person name="Stielow J.B."/>
            <person name="Sun H."/>
            <person name="Kurtzman C.P."/>
            <person name="Blackwell M."/>
            <person name="Grigoriev I.V."/>
            <person name="Jeffries T.W."/>
        </authorList>
    </citation>
    <scope>NUCLEOTIDE SEQUENCE [LARGE SCALE GENOMIC DNA]</scope>
    <source>
        <strain evidence="4">NRRL Y-12698</strain>
    </source>
</reference>
<keyword evidence="2" id="KW-1133">Transmembrane helix</keyword>
<protein>
    <submittedName>
        <fullName evidence="3">Uncharacterized protein</fullName>
    </submittedName>
</protein>
<dbReference type="GeneID" id="30148388"/>
<dbReference type="EMBL" id="KV454433">
    <property type="protein sequence ID" value="ODQ79245.1"/>
    <property type="molecule type" value="Genomic_DNA"/>
</dbReference>
<keyword evidence="4" id="KW-1185">Reference proteome</keyword>
<feature type="transmembrane region" description="Helical" evidence="2">
    <location>
        <begin position="63"/>
        <end position="81"/>
    </location>
</feature>
<dbReference type="Proteomes" id="UP000094336">
    <property type="component" value="Unassembled WGS sequence"/>
</dbReference>
<evidence type="ECO:0000313" key="3">
    <source>
        <dbReference type="EMBL" id="ODQ79245.1"/>
    </source>
</evidence>
<evidence type="ECO:0000256" key="2">
    <source>
        <dbReference type="SAM" id="Phobius"/>
    </source>
</evidence>